<feature type="transmembrane region" description="Helical" evidence="4">
    <location>
        <begin position="278"/>
        <end position="303"/>
    </location>
</feature>
<keyword evidence="4" id="KW-1133">Transmembrane helix</keyword>
<evidence type="ECO:0000256" key="4">
    <source>
        <dbReference type="SAM" id="Phobius"/>
    </source>
</evidence>
<dbReference type="AlphaFoldDB" id="A0A2D0NGJ4"/>
<keyword evidence="4" id="KW-0812">Transmembrane</keyword>
<organism evidence="6 7">
    <name type="scientific">Flavilitoribacter nigricans (strain ATCC 23147 / DSM 23189 / NBRC 102662 / NCIMB 1420 / SS-2)</name>
    <name type="common">Lewinella nigricans</name>
    <dbReference type="NCBI Taxonomy" id="1122177"/>
    <lineage>
        <taxon>Bacteria</taxon>
        <taxon>Pseudomonadati</taxon>
        <taxon>Bacteroidota</taxon>
        <taxon>Saprospiria</taxon>
        <taxon>Saprospirales</taxon>
        <taxon>Lewinellaceae</taxon>
        <taxon>Flavilitoribacter</taxon>
    </lineage>
</organism>
<dbReference type="Pfam" id="PF12833">
    <property type="entry name" value="HTH_18"/>
    <property type="match status" value="1"/>
</dbReference>
<accession>A0A2D0NGJ4</accession>
<dbReference type="InterPro" id="IPR018060">
    <property type="entry name" value="HTH_AraC"/>
</dbReference>
<name>A0A2D0NGJ4_FLAN2</name>
<dbReference type="InterPro" id="IPR009057">
    <property type="entry name" value="Homeodomain-like_sf"/>
</dbReference>
<dbReference type="PANTHER" id="PTHR43280">
    <property type="entry name" value="ARAC-FAMILY TRANSCRIPTIONAL REGULATOR"/>
    <property type="match status" value="1"/>
</dbReference>
<dbReference type="GO" id="GO:0003700">
    <property type="term" value="F:DNA-binding transcription factor activity"/>
    <property type="evidence" value="ECO:0007669"/>
    <property type="project" value="InterPro"/>
</dbReference>
<gene>
    <name evidence="6" type="ORF">CRP01_05840</name>
</gene>
<dbReference type="Proteomes" id="UP000223913">
    <property type="component" value="Unassembled WGS sequence"/>
</dbReference>
<keyword evidence="4" id="KW-0472">Membrane</keyword>
<sequence>MLPDGPFSVILLANQSLIAVLRIMNHPGIIFTLFWLLVLSISPSVIRWKNQQTQSTASTYVCPPCACSGHGEVFDHPGQCSYCDMPLIADDYPKVPVIEWSLRSEGFFILYYHKLFYPAYFLAIFLCLFTGWRYRQDPQVLLFMTFFLVYILYAFKSQLAGTGHSMRFPPRWFFFPGTFLLAAGPALWLYGRQYGERKGSFGRREALHFLPAALVILVNLVLFIGEPSWRYSALYNGFDHYPAWSEQLVFLFSGTYYGWNTGILVPRKTEGPGPQRKWLYGLLGAHFIFIVLWAILLLANFFLYNGMSTSLEYHWIWLYTAIFSLAGTFMIISHKEILFPPAVTKELRLDQSEMDVLKDRLHRLMEEEKPYLNPDLNLQGLADLLGMKEKDLSELLNTGLETSFYAYINTYRLEEVRNLLLDPEKQHLTNLAIAEEAGFSSRSTFFSLFKKRFGMTPGAFKKSHSQ</sequence>
<dbReference type="PANTHER" id="PTHR43280:SF29">
    <property type="entry name" value="ARAC-FAMILY TRANSCRIPTIONAL REGULATOR"/>
    <property type="match status" value="1"/>
</dbReference>
<evidence type="ECO:0000256" key="1">
    <source>
        <dbReference type="ARBA" id="ARBA00023015"/>
    </source>
</evidence>
<dbReference type="OrthoDB" id="6283866at2"/>
<dbReference type="PROSITE" id="PS01124">
    <property type="entry name" value="HTH_ARAC_FAMILY_2"/>
    <property type="match status" value="1"/>
</dbReference>
<evidence type="ECO:0000256" key="3">
    <source>
        <dbReference type="ARBA" id="ARBA00023163"/>
    </source>
</evidence>
<feature type="transmembrane region" description="Helical" evidence="4">
    <location>
        <begin position="115"/>
        <end position="134"/>
    </location>
</feature>
<dbReference type="Gene3D" id="1.10.10.60">
    <property type="entry name" value="Homeodomain-like"/>
    <property type="match status" value="1"/>
</dbReference>
<keyword evidence="2" id="KW-0238">DNA-binding</keyword>
<dbReference type="GO" id="GO:0043565">
    <property type="term" value="F:sequence-specific DNA binding"/>
    <property type="evidence" value="ECO:0007669"/>
    <property type="project" value="InterPro"/>
</dbReference>
<dbReference type="SMART" id="SM00342">
    <property type="entry name" value="HTH_ARAC"/>
    <property type="match status" value="1"/>
</dbReference>
<evidence type="ECO:0000313" key="6">
    <source>
        <dbReference type="EMBL" id="PHN07622.1"/>
    </source>
</evidence>
<dbReference type="SUPFAM" id="SSF46689">
    <property type="entry name" value="Homeodomain-like"/>
    <property type="match status" value="1"/>
</dbReference>
<evidence type="ECO:0000313" key="7">
    <source>
        <dbReference type="Proteomes" id="UP000223913"/>
    </source>
</evidence>
<keyword evidence="1" id="KW-0805">Transcription regulation</keyword>
<feature type="domain" description="HTH araC/xylS-type" evidence="5">
    <location>
        <begin position="359"/>
        <end position="463"/>
    </location>
</feature>
<evidence type="ECO:0000259" key="5">
    <source>
        <dbReference type="PROSITE" id="PS01124"/>
    </source>
</evidence>
<dbReference type="EMBL" id="PDUD01000009">
    <property type="protein sequence ID" value="PHN07622.1"/>
    <property type="molecule type" value="Genomic_DNA"/>
</dbReference>
<feature type="transmembrane region" description="Helical" evidence="4">
    <location>
        <begin position="206"/>
        <end position="224"/>
    </location>
</feature>
<reference evidence="6 7" key="1">
    <citation type="submission" date="2017-10" db="EMBL/GenBank/DDBJ databases">
        <title>The draft genome sequence of Lewinella nigricans NBRC 102662.</title>
        <authorList>
            <person name="Wang K."/>
        </authorList>
    </citation>
    <scope>NUCLEOTIDE SEQUENCE [LARGE SCALE GENOMIC DNA]</scope>
    <source>
        <strain evidence="6 7">NBRC 102662</strain>
    </source>
</reference>
<feature type="transmembrane region" description="Helical" evidence="4">
    <location>
        <begin position="141"/>
        <end position="160"/>
    </location>
</feature>
<proteinExistence type="predicted"/>
<feature type="transmembrane region" description="Helical" evidence="4">
    <location>
        <begin position="315"/>
        <end position="332"/>
    </location>
</feature>
<evidence type="ECO:0000256" key="2">
    <source>
        <dbReference type="ARBA" id="ARBA00023125"/>
    </source>
</evidence>
<comment type="caution">
    <text evidence="6">The sequence shown here is derived from an EMBL/GenBank/DDBJ whole genome shotgun (WGS) entry which is preliminary data.</text>
</comment>
<keyword evidence="3" id="KW-0804">Transcription</keyword>
<keyword evidence="7" id="KW-1185">Reference proteome</keyword>
<feature type="transmembrane region" description="Helical" evidence="4">
    <location>
        <begin position="172"/>
        <end position="190"/>
    </location>
</feature>
<protein>
    <recommendedName>
        <fullName evidence="5">HTH araC/xylS-type domain-containing protein</fullName>
    </recommendedName>
</protein>
<feature type="transmembrane region" description="Helical" evidence="4">
    <location>
        <begin position="244"/>
        <end position="266"/>
    </location>
</feature>